<dbReference type="PANTHER" id="PTHR32246:SF166">
    <property type="entry name" value="OS06G0128800 PROTEIN"/>
    <property type="match status" value="1"/>
</dbReference>
<dbReference type="RefSeq" id="XP_020081851.1">
    <property type="nucleotide sequence ID" value="XM_020226262.1"/>
</dbReference>
<evidence type="ECO:0000313" key="2">
    <source>
        <dbReference type="EMBL" id="OAY67241.1"/>
    </source>
</evidence>
<dbReference type="Gene3D" id="2.60.40.150">
    <property type="entry name" value="C2 domain"/>
    <property type="match status" value="1"/>
</dbReference>
<dbReference type="PROSITE" id="PS50004">
    <property type="entry name" value="C2"/>
    <property type="match status" value="1"/>
</dbReference>
<evidence type="ECO:0000313" key="4">
    <source>
        <dbReference type="Proteomes" id="UP000515123"/>
    </source>
</evidence>
<dbReference type="SMART" id="SM00239">
    <property type="entry name" value="C2"/>
    <property type="match status" value="1"/>
</dbReference>
<dbReference type="OrthoDB" id="786358at2759"/>
<dbReference type="GeneID" id="109705528"/>
<dbReference type="PANTHER" id="PTHR32246">
    <property type="entry name" value="INGRESSION PROTEIN FIC1"/>
    <property type="match status" value="1"/>
</dbReference>
<dbReference type="Proteomes" id="UP000092600">
    <property type="component" value="Unassembled WGS sequence"/>
</dbReference>
<dbReference type="Proteomes" id="UP000515123">
    <property type="component" value="Unplaced"/>
</dbReference>
<reference evidence="5" key="2">
    <citation type="submission" date="2025-04" db="UniProtKB">
        <authorList>
            <consortium name="RefSeq"/>
        </authorList>
    </citation>
    <scope>IDENTIFICATION</scope>
    <source>
        <tissue evidence="5">Leaf</tissue>
    </source>
</reference>
<dbReference type="InterPro" id="IPR035892">
    <property type="entry name" value="C2_domain_sf"/>
</dbReference>
<protein>
    <submittedName>
        <fullName evidence="5">Uncharacterized protein LOC109705528</fullName>
    </submittedName>
</protein>
<organism evidence="2 3">
    <name type="scientific">Ananas comosus</name>
    <name type="common">Pineapple</name>
    <name type="synonym">Ananas ananas</name>
    <dbReference type="NCBI Taxonomy" id="4615"/>
    <lineage>
        <taxon>Eukaryota</taxon>
        <taxon>Viridiplantae</taxon>
        <taxon>Streptophyta</taxon>
        <taxon>Embryophyta</taxon>
        <taxon>Tracheophyta</taxon>
        <taxon>Spermatophyta</taxon>
        <taxon>Magnoliopsida</taxon>
        <taxon>Liliopsida</taxon>
        <taxon>Poales</taxon>
        <taxon>Bromeliaceae</taxon>
        <taxon>Bromelioideae</taxon>
        <taxon>Ananas</taxon>
    </lineage>
</organism>
<accession>A0A199URG0</accession>
<dbReference type="InterPro" id="IPR000008">
    <property type="entry name" value="C2_dom"/>
</dbReference>
<feature type="domain" description="C2" evidence="1">
    <location>
        <begin position="1"/>
        <end position="133"/>
    </location>
</feature>
<dbReference type="AlphaFoldDB" id="A0A199URG0"/>
<reference evidence="2 3" key="1">
    <citation type="journal article" date="2016" name="DNA Res.">
        <title>The draft genome of MD-2 pineapple using hybrid error correction of long reads.</title>
        <authorList>
            <person name="Redwan R.M."/>
            <person name="Saidin A."/>
            <person name="Kumar S.V."/>
        </authorList>
    </citation>
    <scope>NUCLEOTIDE SEQUENCE [LARGE SCALE GENOMIC DNA]</scope>
    <source>
        <strain evidence="3">cv. MD2</strain>
        <tissue evidence="2">Leaf</tissue>
    </source>
</reference>
<gene>
    <name evidence="5" type="primary">LOC109705528</name>
    <name evidence="2" type="ORF">ACMD2_19027</name>
</gene>
<dbReference type="SUPFAM" id="SSF49562">
    <property type="entry name" value="C2 domain (Calcium/lipid-binding domain, CaLB)"/>
    <property type="match status" value="1"/>
</dbReference>
<dbReference type="EMBL" id="LSRQ01005599">
    <property type="protein sequence ID" value="OAY67241.1"/>
    <property type="molecule type" value="Genomic_DNA"/>
</dbReference>
<proteinExistence type="predicted"/>
<dbReference type="Pfam" id="PF00168">
    <property type="entry name" value="C2"/>
    <property type="match status" value="1"/>
</dbReference>
<evidence type="ECO:0000313" key="5">
    <source>
        <dbReference type="RefSeq" id="XP_020081851.1"/>
    </source>
</evidence>
<evidence type="ECO:0000259" key="1">
    <source>
        <dbReference type="PROSITE" id="PS50004"/>
    </source>
</evidence>
<keyword evidence="4" id="KW-1185">Reference proteome</keyword>
<evidence type="ECO:0000313" key="3">
    <source>
        <dbReference type="Proteomes" id="UP000092600"/>
    </source>
</evidence>
<sequence>MGGDELALEITVLSAESLPDPSSCSFSSSFLHLLFPQQQRLRPYAALSISNSDGDGDDDVYRTRIDEEGAHNPTWGDTLLLPVGPAFLGADAAVNLSVLSQSCCRGAGPALLGSCRIPSADVFDGLRPASARRRLSYALRSTPHHHHHRRPCGVVHVAVRALGRCVDQLAPPPLPPPQLGWARVAVGIPVAAGGHEMVSGGSSRDGRFAYEESFLCHSYSV</sequence>
<name>A0A199URG0_ANACO</name>